<evidence type="ECO:0000313" key="2">
    <source>
        <dbReference type="Proteomes" id="UP000028623"/>
    </source>
</evidence>
<comment type="caution">
    <text evidence="1">The sequence shown here is derived from an EMBL/GenBank/DDBJ whole genome shotgun (WGS) entry which is preliminary data.</text>
</comment>
<protein>
    <submittedName>
        <fullName evidence="1">Uncharacterized protein</fullName>
    </submittedName>
</protein>
<dbReference type="Proteomes" id="UP000028623">
    <property type="component" value="Unassembled WGS sequence"/>
</dbReference>
<dbReference type="eggNOG" id="ENOG5033VY8">
    <property type="taxonomic scope" value="Bacteria"/>
</dbReference>
<proteinExistence type="predicted"/>
<name>A0A085B6N5_9FLAO</name>
<organism evidence="1 2">
    <name type="scientific">Epilithonimonas lactis</name>
    <dbReference type="NCBI Taxonomy" id="421072"/>
    <lineage>
        <taxon>Bacteria</taxon>
        <taxon>Pseudomonadati</taxon>
        <taxon>Bacteroidota</taxon>
        <taxon>Flavobacteriia</taxon>
        <taxon>Flavobacteriales</taxon>
        <taxon>Weeksellaceae</taxon>
        <taxon>Chryseobacterium group</taxon>
        <taxon>Epilithonimonas</taxon>
    </lineage>
</organism>
<reference evidence="1 2" key="1">
    <citation type="submission" date="2014-07" db="EMBL/GenBank/DDBJ databases">
        <title>Epilithonimonas lactis LMG 22401 Genome.</title>
        <authorList>
            <person name="Pipes S.E."/>
            <person name="Stropko S.J."/>
        </authorList>
    </citation>
    <scope>NUCLEOTIDE SEQUENCE [LARGE SCALE GENOMIC DNA]</scope>
    <source>
        <strain evidence="1 2">LMG 24401</strain>
    </source>
</reference>
<gene>
    <name evidence="1" type="ORF">IO89_18540</name>
</gene>
<dbReference type="OrthoDB" id="1254750at2"/>
<sequence length="186" mass="21425">MKRILKLILLFILIISVLGALYFVSKWNKISYDENINKSKGIKILDKKIFQNFFINSESAKIKTDFALFENKSDTVSSNFNSTLNPKYPNLLILRFNSGDGFSGININVLKYKNYFYTTAESYTDGVSTSDFLESEAYIIKRQKLTLNKSNYKKGDSIYGKIELEIKFTPNDSIYNAKGYFKSLIE</sequence>
<accession>A0A085B6N5</accession>
<dbReference type="EMBL" id="JPLY01000008">
    <property type="protein sequence ID" value="KFC18130.1"/>
    <property type="molecule type" value="Genomic_DNA"/>
</dbReference>
<dbReference type="RefSeq" id="WP_034979116.1">
    <property type="nucleotide sequence ID" value="NZ_FOFI01000007.1"/>
</dbReference>
<evidence type="ECO:0000313" key="1">
    <source>
        <dbReference type="EMBL" id="KFC18130.1"/>
    </source>
</evidence>
<dbReference type="STRING" id="421072.SAMN04488097_3928"/>
<keyword evidence="2" id="KW-1185">Reference proteome</keyword>
<dbReference type="AlphaFoldDB" id="A0A085B6N5"/>